<accession>A0A8D8H9V4</accession>
<dbReference type="EMBL" id="HBUE01308816">
    <property type="protein sequence ID" value="CAG6582414.1"/>
    <property type="molecule type" value="Transcribed_RNA"/>
</dbReference>
<name>A0A8D8H9V4_CULPI</name>
<dbReference type="AlphaFoldDB" id="A0A8D8H9V4"/>
<dbReference type="EMBL" id="HBUE01308819">
    <property type="protein sequence ID" value="CAG6582419.1"/>
    <property type="molecule type" value="Transcribed_RNA"/>
</dbReference>
<proteinExistence type="predicted"/>
<protein>
    <submittedName>
        <fullName evidence="1">(northern house mosquito) hypothetical protein</fullName>
    </submittedName>
</protein>
<sequence>MPLLVVHVSGVPVSVTKTRCRRETERQREDTHFHKNRGGQYGDCCPEEVVRIDPVRWRLWPRVYWVFRFRHRFSGQVGPKSEGQVSAGELNGREYFGMQCSIRVLRCFQCCSIR</sequence>
<reference evidence="1" key="1">
    <citation type="submission" date="2021-05" db="EMBL/GenBank/DDBJ databases">
        <authorList>
            <person name="Alioto T."/>
            <person name="Alioto T."/>
            <person name="Gomez Garrido J."/>
        </authorList>
    </citation>
    <scope>NUCLEOTIDE SEQUENCE</scope>
</reference>
<evidence type="ECO:0000313" key="1">
    <source>
        <dbReference type="EMBL" id="CAG6530581.1"/>
    </source>
</evidence>
<organism evidence="1">
    <name type="scientific">Culex pipiens</name>
    <name type="common">House mosquito</name>
    <dbReference type="NCBI Taxonomy" id="7175"/>
    <lineage>
        <taxon>Eukaryota</taxon>
        <taxon>Metazoa</taxon>
        <taxon>Ecdysozoa</taxon>
        <taxon>Arthropoda</taxon>
        <taxon>Hexapoda</taxon>
        <taxon>Insecta</taxon>
        <taxon>Pterygota</taxon>
        <taxon>Neoptera</taxon>
        <taxon>Endopterygota</taxon>
        <taxon>Diptera</taxon>
        <taxon>Nematocera</taxon>
        <taxon>Culicoidea</taxon>
        <taxon>Culicidae</taxon>
        <taxon>Culicinae</taxon>
        <taxon>Culicini</taxon>
        <taxon>Culex</taxon>
        <taxon>Culex</taxon>
    </lineage>
</organism>
<dbReference type="EMBL" id="HBUE01202626">
    <property type="protein sequence ID" value="CAG6530586.1"/>
    <property type="molecule type" value="Transcribed_RNA"/>
</dbReference>
<dbReference type="EMBL" id="HBUE01202623">
    <property type="protein sequence ID" value="CAG6530581.1"/>
    <property type="molecule type" value="Transcribed_RNA"/>
</dbReference>